<organism evidence="1 2">
    <name type="scientific">Polytolypa hystricis (strain UAMH7299)</name>
    <dbReference type="NCBI Taxonomy" id="1447883"/>
    <lineage>
        <taxon>Eukaryota</taxon>
        <taxon>Fungi</taxon>
        <taxon>Dikarya</taxon>
        <taxon>Ascomycota</taxon>
        <taxon>Pezizomycotina</taxon>
        <taxon>Eurotiomycetes</taxon>
        <taxon>Eurotiomycetidae</taxon>
        <taxon>Onygenales</taxon>
        <taxon>Onygenales incertae sedis</taxon>
        <taxon>Polytolypa</taxon>
    </lineage>
</organism>
<keyword evidence="2" id="KW-1185">Reference proteome</keyword>
<accession>A0A2B7YKK9</accession>
<evidence type="ECO:0000313" key="1">
    <source>
        <dbReference type="EMBL" id="PGH21368.1"/>
    </source>
</evidence>
<gene>
    <name evidence="1" type="ORF">AJ80_03285</name>
</gene>
<sequence length="122" mass="14164">MRMKLSMHSTTLPFKDIVSNLLEDTRRVKKFILATELIQMIFPSLNNYRLTSTGACHRTEAAAGIKYMSHKKWWKYVRGKSTAALNFKGRRESSAAGSTFISRKARMRSKFSKQFRRRLSLV</sequence>
<dbReference type="Proteomes" id="UP000224634">
    <property type="component" value="Unassembled WGS sequence"/>
</dbReference>
<protein>
    <submittedName>
        <fullName evidence="1">Uncharacterized protein</fullName>
    </submittedName>
</protein>
<evidence type="ECO:0000313" key="2">
    <source>
        <dbReference type="Proteomes" id="UP000224634"/>
    </source>
</evidence>
<proteinExistence type="predicted"/>
<dbReference type="EMBL" id="PDNA01000036">
    <property type="protein sequence ID" value="PGH21368.1"/>
    <property type="molecule type" value="Genomic_DNA"/>
</dbReference>
<comment type="caution">
    <text evidence="1">The sequence shown here is derived from an EMBL/GenBank/DDBJ whole genome shotgun (WGS) entry which is preliminary data.</text>
</comment>
<reference evidence="1 2" key="1">
    <citation type="submission" date="2017-10" db="EMBL/GenBank/DDBJ databases">
        <title>Comparative genomics in systemic dimorphic fungi from Ajellomycetaceae.</title>
        <authorList>
            <person name="Munoz J.F."/>
            <person name="Mcewen J.G."/>
            <person name="Clay O.K."/>
            <person name="Cuomo C.A."/>
        </authorList>
    </citation>
    <scope>NUCLEOTIDE SEQUENCE [LARGE SCALE GENOMIC DNA]</scope>
    <source>
        <strain evidence="1 2">UAMH7299</strain>
    </source>
</reference>
<name>A0A2B7YKK9_POLH7</name>
<dbReference type="AlphaFoldDB" id="A0A2B7YKK9"/>